<evidence type="ECO:0000313" key="2">
    <source>
        <dbReference type="Proteomes" id="UP001060085"/>
    </source>
</evidence>
<organism evidence="1 2">
    <name type="scientific">Catharanthus roseus</name>
    <name type="common">Madagascar periwinkle</name>
    <name type="synonym">Vinca rosea</name>
    <dbReference type="NCBI Taxonomy" id="4058"/>
    <lineage>
        <taxon>Eukaryota</taxon>
        <taxon>Viridiplantae</taxon>
        <taxon>Streptophyta</taxon>
        <taxon>Embryophyta</taxon>
        <taxon>Tracheophyta</taxon>
        <taxon>Spermatophyta</taxon>
        <taxon>Magnoliopsida</taxon>
        <taxon>eudicotyledons</taxon>
        <taxon>Gunneridae</taxon>
        <taxon>Pentapetalae</taxon>
        <taxon>asterids</taxon>
        <taxon>lamiids</taxon>
        <taxon>Gentianales</taxon>
        <taxon>Apocynaceae</taxon>
        <taxon>Rauvolfioideae</taxon>
        <taxon>Vinceae</taxon>
        <taxon>Catharanthinae</taxon>
        <taxon>Catharanthus</taxon>
    </lineage>
</organism>
<sequence>MQRIEAESRGRRKGKRVPSRVRAPDRFIPVKEATNFEEWTKKRRKIVLGHRVELNDIEGMEIIPNLFNNIGWIPLLIVNELFYPEMIYEFYANLYKGRVERVGNIPHQWVLSRIGGRDNAFDNRNKEGQLVGGVQDKSDDDEDDNEEQEEMNIDEKESDSEPEEETHRREIRQKKRQEREYEGHGSTHTKDLGDQSIMKKKRSSH</sequence>
<comment type="caution">
    <text evidence="1">The sequence shown here is derived from an EMBL/GenBank/DDBJ whole genome shotgun (WGS) entry which is preliminary data.</text>
</comment>
<dbReference type="EMBL" id="CM044703">
    <property type="protein sequence ID" value="KAI5671565.1"/>
    <property type="molecule type" value="Genomic_DNA"/>
</dbReference>
<dbReference type="Proteomes" id="UP001060085">
    <property type="component" value="Linkage Group LG03"/>
</dbReference>
<reference evidence="2" key="1">
    <citation type="journal article" date="2023" name="Nat. Plants">
        <title>Single-cell RNA sequencing provides a high-resolution roadmap for understanding the multicellular compartmentation of specialized metabolism.</title>
        <authorList>
            <person name="Sun S."/>
            <person name="Shen X."/>
            <person name="Li Y."/>
            <person name="Li Y."/>
            <person name="Wang S."/>
            <person name="Li R."/>
            <person name="Zhang H."/>
            <person name="Shen G."/>
            <person name="Guo B."/>
            <person name="Wei J."/>
            <person name="Xu J."/>
            <person name="St-Pierre B."/>
            <person name="Chen S."/>
            <person name="Sun C."/>
        </authorList>
    </citation>
    <scope>NUCLEOTIDE SEQUENCE [LARGE SCALE GENOMIC DNA]</scope>
</reference>
<name>A0ACC0BG18_CATRO</name>
<keyword evidence="2" id="KW-1185">Reference proteome</keyword>
<evidence type="ECO:0000313" key="1">
    <source>
        <dbReference type="EMBL" id="KAI5671565.1"/>
    </source>
</evidence>
<gene>
    <name evidence="1" type="ORF">M9H77_11929</name>
</gene>
<accession>A0ACC0BG18</accession>
<protein>
    <submittedName>
        <fullName evidence="1">Uncharacterized protein</fullName>
    </submittedName>
</protein>
<proteinExistence type="predicted"/>